<dbReference type="Proteomes" id="UP000050741">
    <property type="component" value="Unassembled WGS sequence"/>
</dbReference>
<evidence type="ECO:0000313" key="4">
    <source>
        <dbReference type="WBParaSite" id="GPLIN_000072300"/>
    </source>
</evidence>
<organism evidence="3 4">
    <name type="scientific">Globodera pallida</name>
    <name type="common">Potato cyst nematode worm</name>
    <name type="synonym">Heterodera pallida</name>
    <dbReference type="NCBI Taxonomy" id="36090"/>
    <lineage>
        <taxon>Eukaryota</taxon>
        <taxon>Metazoa</taxon>
        <taxon>Ecdysozoa</taxon>
        <taxon>Nematoda</taxon>
        <taxon>Chromadorea</taxon>
        <taxon>Rhabditida</taxon>
        <taxon>Tylenchina</taxon>
        <taxon>Tylenchomorpha</taxon>
        <taxon>Tylenchoidea</taxon>
        <taxon>Heteroderidae</taxon>
        <taxon>Heteroderinae</taxon>
        <taxon>Globodera</taxon>
    </lineage>
</organism>
<name>A0A183BJE4_GLOPA</name>
<evidence type="ECO:0000256" key="2">
    <source>
        <dbReference type="SAM" id="Phobius"/>
    </source>
</evidence>
<sequence>MDADSGLIIDDLEQEENSENVDPDEDDEAAEPIDTVAQFWRQLGHLLFLSPAVGEEIIARGVLFPCWCAIIFCLALMAEDKNVLAVSNDGVEPRIALYFEGGKLVRVKRACGEDRCGYSRQCDVCCACVGGFCCPTTR</sequence>
<evidence type="ECO:0000313" key="3">
    <source>
        <dbReference type="Proteomes" id="UP000050741"/>
    </source>
</evidence>
<reference evidence="4" key="2">
    <citation type="submission" date="2016-06" db="UniProtKB">
        <authorList>
            <consortium name="WormBaseParasite"/>
        </authorList>
    </citation>
    <scope>IDENTIFICATION</scope>
</reference>
<dbReference type="WBParaSite" id="GPLIN_000072300">
    <property type="protein sequence ID" value="GPLIN_000072300"/>
    <property type="gene ID" value="GPLIN_000072300"/>
</dbReference>
<reference evidence="3" key="1">
    <citation type="submission" date="2014-05" db="EMBL/GenBank/DDBJ databases">
        <title>The genome and life-stage specific transcriptomes of Globodera pallida elucidate key aspects of plant parasitism by a cyst nematode.</title>
        <authorList>
            <person name="Cotton J.A."/>
            <person name="Lilley C.J."/>
            <person name="Jones L.M."/>
            <person name="Kikuchi T."/>
            <person name="Reid A.J."/>
            <person name="Thorpe P."/>
            <person name="Tsai I.J."/>
            <person name="Beasley H."/>
            <person name="Blok V."/>
            <person name="Cock P.J.A."/>
            <person name="Van den Akker S.E."/>
            <person name="Holroyd N."/>
            <person name="Hunt M."/>
            <person name="Mantelin S."/>
            <person name="Naghra H."/>
            <person name="Pain A."/>
            <person name="Palomares-Rius J.E."/>
            <person name="Zarowiecki M."/>
            <person name="Berriman M."/>
            <person name="Jones J.T."/>
            <person name="Urwin P.E."/>
        </authorList>
    </citation>
    <scope>NUCLEOTIDE SEQUENCE [LARGE SCALE GENOMIC DNA]</scope>
    <source>
        <strain evidence="3">Lindley</strain>
    </source>
</reference>
<proteinExistence type="predicted"/>
<keyword evidence="2" id="KW-1133">Transmembrane helix</keyword>
<feature type="compositionally biased region" description="Acidic residues" evidence="1">
    <location>
        <begin position="10"/>
        <end position="28"/>
    </location>
</feature>
<feature type="region of interest" description="Disordered" evidence="1">
    <location>
        <begin position="1"/>
        <end position="28"/>
    </location>
</feature>
<dbReference type="AlphaFoldDB" id="A0A183BJE4"/>
<feature type="transmembrane region" description="Helical" evidence="2">
    <location>
        <begin position="57"/>
        <end position="78"/>
    </location>
</feature>
<evidence type="ECO:0000256" key="1">
    <source>
        <dbReference type="SAM" id="MobiDB-lite"/>
    </source>
</evidence>
<keyword evidence="2" id="KW-0472">Membrane</keyword>
<keyword evidence="3" id="KW-1185">Reference proteome</keyword>
<protein>
    <submittedName>
        <fullName evidence="4">Phospholipid scramblase</fullName>
    </submittedName>
</protein>
<keyword evidence="2" id="KW-0812">Transmembrane</keyword>
<accession>A0A183BJE4</accession>